<dbReference type="EMBL" id="MN738946">
    <property type="protein sequence ID" value="QHT32668.1"/>
    <property type="molecule type" value="Genomic_DNA"/>
</dbReference>
<dbReference type="GO" id="GO:0004483">
    <property type="term" value="F:methyltransferase cap1 activity"/>
    <property type="evidence" value="ECO:0007669"/>
    <property type="project" value="TreeGrafter"/>
</dbReference>
<dbReference type="GO" id="GO:0005634">
    <property type="term" value="C:nucleus"/>
    <property type="evidence" value="ECO:0007669"/>
    <property type="project" value="TreeGrafter"/>
</dbReference>
<organism evidence="1">
    <name type="scientific">viral metagenome</name>
    <dbReference type="NCBI Taxonomy" id="1070528"/>
    <lineage>
        <taxon>unclassified sequences</taxon>
        <taxon>metagenomes</taxon>
        <taxon>organismal metagenomes</taxon>
    </lineage>
</organism>
<dbReference type="Gene3D" id="3.40.50.12760">
    <property type="match status" value="1"/>
</dbReference>
<protein>
    <recommendedName>
        <fullName evidence="2">Ribosomal RNA methyltransferase FtsJ domain-containing protein</fullName>
    </recommendedName>
</protein>
<accession>A0A6C0EUI5</accession>
<proteinExistence type="predicted"/>
<reference evidence="1" key="1">
    <citation type="journal article" date="2020" name="Nature">
        <title>Giant virus diversity and host interactions through global metagenomics.</title>
        <authorList>
            <person name="Schulz F."/>
            <person name="Roux S."/>
            <person name="Paez-Espino D."/>
            <person name="Jungbluth S."/>
            <person name="Walsh D.A."/>
            <person name="Denef V.J."/>
            <person name="McMahon K.D."/>
            <person name="Konstantinidis K.T."/>
            <person name="Eloe-Fadrosh E.A."/>
            <person name="Kyrpides N.C."/>
            <person name="Woyke T."/>
        </authorList>
    </citation>
    <scope>NUCLEOTIDE SEQUENCE</scope>
    <source>
        <strain evidence="1">GVMAG-M-3300009161-30</strain>
    </source>
</reference>
<evidence type="ECO:0008006" key="2">
    <source>
        <dbReference type="Google" id="ProtNLM"/>
    </source>
</evidence>
<name>A0A6C0EUI5_9ZZZZ</name>
<dbReference type="GO" id="GO:0005737">
    <property type="term" value="C:cytoplasm"/>
    <property type="evidence" value="ECO:0007669"/>
    <property type="project" value="TreeGrafter"/>
</dbReference>
<dbReference type="InterPro" id="IPR050851">
    <property type="entry name" value="mRNA_Cap_2O-Ribose_MeTrfase"/>
</dbReference>
<dbReference type="AlphaFoldDB" id="A0A6C0EUI5"/>
<sequence length="426" mass="49487">MSYYILPKKHTNIEIDPSFITGVLHITLQSPPLKPIVSHSLISYLKEVNLQLTNATNVLIIDKDKIECSIDFFCKIVNPYEFIFSKVPGSKFSVSKLKPYSNMFYIMLEILTMFNLLEHFTDKNIKTIHFGKNNHATIECMNMLREDNNDINYELEMSEINGFLPLQSDNDIDIFSVDFFYFELNNDMYTNDNSYIIGLTTILCHILTYQSANGISIIKVDTLFTKPVLDVLYILTSLYDKVCITKPNTSRANKTDRYIVCKNFICNASKIHENKMHLIKLTNLLTTCRQQHKCITSLIKNDLPYYFLNKVEDSNIIIGHQLVEFTDQLINIIKNKNRIDKIETLKKNNIQKCIQWCEKYKIPSNKFVDKINIFLPVNIYDENIFLEEIRTGVNLFEEVEEDITDLGLGYQSDTFVDANADMNIII</sequence>
<dbReference type="PANTHER" id="PTHR16121">
    <property type="entry name" value="CAP-SPECIFIC MRNA (NUCLEOSIDE-2'-O-)-METHYLTRANSFERASE 1-RELATED"/>
    <property type="match status" value="1"/>
</dbReference>
<evidence type="ECO:0000313" key="1">
    <source>
        <dbReference type="EMBL" id="QHT32668.1"/>
    </source>
</evidence>
<dbReference type="GO" id="GO:0006370">
    <property type="term" value="P:7-methylguanosine mRNA capping"/>
    <property type="evidence" value="ECO:0007669"/>
    <property type="project" value="TreeGrafter"/>
</dbReference>